<feature type="binding site" evidence="5">
    <location>
        <position position="229"/>
    </location>
    <ligand>
        <name>a divalent metal cation</name>
        <dbReference type="ChEBI" id="CHEBI:60240"/>
        <label>1</label>
    </ligand>
</feature>
<accession>A0A1Y2BJI8</accession>
<organism evidence="6 7">
    <name type="scientific">Naematelia encephala</name>
    <dbReference type="NCBI Taxonomy" id="71784"/>
    <lineage>
        <taxon>Eukaryota</taxon>
        <taxon>Fungi</taxon>
        <taxon>Dikarya</taxon>
        <taxon>Basidiomycota</taxon>
        <taxon>Agaricomycotina</taxon>
        <taxon>Tremellomycetes</taxon>
        <taxon>Tremellales</taxon>
        <taxon>Naemateliaceae</taxon>
        <taxon>Naematelia</taxon>
    </lineage>
</organism>
<keyword evidence="7" id="KW-1185">Reference proteome</keyword>
<dbReference type="GO" id="GO:0005829">
    <property type="term" value="C:cytosol"/>
    <property type="evidence" value="ECO:0007669"/>
    <property type="project" value="TreeGrafter"/>
</dbReference>
<dbReference type="PROSITE" id="PS01091">
    <property type="entry name" value="TATD_3"/>
    <property type="match status" value="1"/>
</dbReference>
<dbReference type="GO" id="GO:0046872">
    <property type="term" value="F:metal ion binding"/>
    <property type="evidence" value="ECO:0007669"/>
    <property type="project" value="UniProtKB-KW"/>
</dbReference>
<feature type="binding site" evidence="5">
    <location>
        <position position="152"/>
    </location>
    <ligand>
        <name>a divalent metal cation</name>
        <dbReference type="ChEBI" id="CHEBI:60240"/>
        <label>2</label>
    </ligand>
</feature>
<dbReference type="PANTHER" id="PTHR10060">
    <property type="entry name" value="TATD FAMILY DEOXYRIBONUCLEASE"/>
    <property type="match status" value="1"/>
</dbReference>
<feature type="binding site" evidence="5">
    <location>
        <position position="181"/>
    </location>
    <ligand>
        <name>a divalent metal cation</name>
        <dbReference type="ChEBI" id="CHEBI:60240"/>
        <label>2</label>
    </ligand>
</feature>
<dbReference type="FunCoup" id="A0A1Y2BJI8">
    <property type="interactions" value="190"/>
</dbReference>
<protein>
    <submittedName>
        <fullName evidence="6">Uncharacterized protein</fullName>
    </submittedName>
</protein>
<comment type="similarity">
    <text evidence="1">Belongs to the metallo-dependent hydrolases superfamily. TatD-type hydrolase family.</text>
</comment>
<keyword evidence="4" id="KW-0378">Hydrolase</keyword>
<dbReference type="InParanoid" id="A0A1Y2BJI8"/>
<evidence type="ECO:0000256" key="1">
    <source>
        <dbReference type="ARBA" id="ARBA00009275"/>
    </source>
</evidence>
<evidence type="ECO:0000313" key="6">
    <source>
        <dbReference type="EMBL" id="ORY34938.1"/>
    </source>
</evidence>
<keyword evidence="2" id="KW-0540">Nuclease</keyword>
<feature type="binding site" evidence="5">
    <location>
        <position position="115"/>
    </location>
    <ligand>
        <name>a divalent metal cation</name>
        <dbReference type="ChEBI" id="CHEBI:60240"/>
        <label>1</label>
    </ligand>
</feature>
<dbReference type="SUPFAM" id="SSF51556">
    <property type="entry name" value="Metallo-dependent hydrolases"/>
    <property type="match status" value="1"/>
</dbReference>
<evidence type="ECO:0000256" key="5">
    <source>
        <dbReference type="PIRSR" id="PIRSR005902-1"/>
    </source>
</evidence>
<dbReference type="InterPro" id="IPR032466">
    <property type="entry name" value="Metal_Hydrolase"/>
</dbReference>
<comment type="caution">
    <text evidence="6">The sequence shown here is derived from an EMBL/GenBank/DDBJ whole genome shotgun (WGS) entry which is preliminary data.</text>
</comment>
<dbReference type="EMBL" id="MCFC01000002">
    <property type="protein sequence ID" value="ORY34938.1"/>
    <property type="molecule type" value="Genomic_DNA"/>
</dbReference>
<dbReference type="InterPro" id="IPR001130">
    <property type="entry name" value="TatD-like"/>
</dbReference>
<dbReference type="GO" id="GO:0008296">
    <property type="term" value="F:3'-5'-DNA exonuclease activity"/>
    <property type="evidence" value="ECO:0007669"/>
    <property type="project" value="TreeGrafter"/>
</dbReference>
<dbReference type="InterPro" id="IPR018228">
    <property type="entry name" value="DNase_TatD-rel_CS"/>
</dbReference>
<evidence type="ECO:0000313" key="7">
    <source>
        <dbReference type="Proteomes" id="UP000193986"/>
    </source>
</evidence>
<keyword evidence="3 5" id="KW-0479">Metal-binding</keyword>
<evidence type="ECO:0000256" key="2">
    <source>
        <dbReference type="ARBA" id="ARBA00022722"/>
    </source>
</evidence>
<evidence type="ECO:0000256" key="3">
    <source>
        <dbReference type="ARBA" id="ARBA00022723"/>
    </source>
</evidence>
<dbReference type="InterPro" id="IPR050891">
    <property type="entry name" value="TatD-type_Hydrolase"/>
</dbReference>
<dbReference type="AlphaFoldDB" id="A0A1Y2BJI8"/>
<dbReference type="STRING" id="71784.A0A1Y2BJI8"/>
<proteinExistence type="inferred from homology"/>
<reference evidence="6 7" key="1">
    <citation type="submission" date="2016-07" db="EMBL/GenBank/DDBJ databases">
        <title>Pervasive Adenine N6-methylation of Active Genes in Fungi.</title>
        <authorList>
            <consortium name="DOE Joint Genome Institute"/>
            <person name="Mondo S.J."/>
            <person name="Dannebaum R.O."/>
            <person name="Kuo R.C."/>
            <person name="Labutti K."/>
            <person name="Haridas S."/>
            <person name="Kuo A."/>
            <person name="Salamov A."/>
            <person name="Ahrendt S.R."/>
            <person name="Lipzen A."/>
            <person name="Sullivan W."/>
            <person name="Andreopoulos W.B."/>
            <person name="Clum A."/>
            <person name="Lindquist E."/>
            <person name="Daum C."/>
            <person name="Ramamoorthy G.K."/>
            <person name="Gryganskyi A."/>
            <person name="Culley D."/>
            <person name="Magnuson J.K."/>
            <person name="James T.Y."/>
            <person name="O'Malley M.A."/>
            <person name="Stajich J.E."/>
            <person name="Spatafora J.W."/>
            <person name="Visel A."/>
            <person name="Grigoriev I.V."/>
        </authorList>
    </citation>
    <scope>NUCLEOTIDE SEQUENCE [LARGE SCALE GENOMIC DNA]</scope>
    <source>
        <strain evidence="6 7">68-887.2</strain>
    </source>
</reference>
<name>A0A1Y2BJI8_9TREE</name>
<dbReference type="OrthoDB" id="6079689at2759"/>
<dbReference type="PIRSF" id="PIRSF005902">
    <property type="entry name" value="DNase_TatD"/>
    <property type="match status" value="1"/>
</dbReference>
<dbReference type="Pfam" id="PF01026">
    <property type="entry name" value="TatD_DNase"/>
    <property type="match status" value="1"/>
</dbReference>
<gene>
    <name evidence="6" type="ORF">BCR39DRAFT_515713</name>
</gene>
<sequence>MRFADIAVNLTDPQFTGNYHNRQKHPSDIDSILSRAKARGVERILITGTSLEESRTSLDLAKKYDLHCTAGCHPTSTNEISKHPSGAEGYLSELSKLVQADRGEGGSRRILAIGEIGLDYDRLHFSSRETQLEHLPALLGLSKTHNLPMFLHSRAPEAHIDLVRLLKQVGWGQDWPGGVVHSFTGSMEEMKALVEMGLYIGINGCSLKKVENIQVVKAVPLNKLLLETDAPWCSITTSHASYPFIPKDTVLEKVSKPDKFVEGKGVKGRCEPVEVITIAHVIAAIKGISIEQVAQAAWDNSTRLFWPEGD</sequence>
<evidence type="ECO:0000256" key="4">
    <source>
        <dbReference type="ARBA" id="ARBA00022801"/>
    </source>
</evidence>
<dbReference type="Gene3D" id="3.20.20.140">
    <property type="entry name" value="Metal-dependent hydrolases"/>
    <property type="match status" value="1"/>
</dbReference>
<dbReference type="CDD" id="cd01310">
    <property type="entry name" value="TatD_DNAse"/>
    <property type="match status" value="1"/>
</dbReference>
<dbReference type="PANTHER" id="PTHR10060:SF15">
    <property type="entry name" value="DEOXYRIBONUCLEASE TATDN1"/>
    <property type="match status" value="1"/>
</dbReference>
<dbReference type="Proteomes" id="UP000193986">
    <property type="component" value="Unassembled WGS sequence"/>
</dbReference>